<dbReference type="Proteomes" id="UP001062776">
    <property type="component" value="Unassembled WGS sequence"/>
</dbReference>
<proteinExistence type="predicted"/>
<dbReference type="InterPro" id="IPR049625">
    <property type="entry name" value="Glyco_transf_61_cat"/>
</dbReference>
<feature type="domain" description="Glycosyltransferase 61 catalytic" evidence="1">
    <location>
        <begin position="98"/>
        <end position="278"/>
    </location>
</feature>
<protein>
    <recommendedName>
        <fullName evidence="1">Glycosyltransferase 61 catalytic domain-containing protein</fullName>
    </recommendedName>
</protein>
<organism evidence="2 3">
    <name type="scientific">Asaia krungthepensis NRIC 0535</name>
    <dbReference type="NCBI Taxonomy" id="1307925"/>
    <lineage>
        <taxon>Bacteria</taxon>
        <taxon>Pseudomonadati</taxon>
        <taxon>Pseudomonadota</taxon>
        <taxon>Alphaproteobacteria</taxon>
        <taxon>Acetobacterales</taxon>
        <taxon>Acetobacteraceae</taxon>
        <taxon>Asaia</taxon>
    </lineage>
</organism>
<reference evidence="2" key="1">
    <citation type="submission" date="2013-04" db="EMBL/GenBank/DDBJ databases">
        <title>The genome sequencing project of 58 acetic acid bacteria.</title>
        <authorList>
            <person name="Okamoto-Kainuma A."/>
            <person name="Ishikawa M."/>
            <person name="Umino S."/>
            <person name="Koizumi Y."/>
            <person name="Shiwa Y."/>
            <person name="Yoshikawa H."/>
            <person name="Matsutani M."/>
            <person name="Matsushita K."/>
        </authorList>
    </citation>
    <scope>NUCLEOTIDE SEQUENCE</scope>
    <source>
        <strain evidence="2">NRIC 0535</strain>
    </source>
</reference>
<keyword evidence="3" id="KW-1185">Reference proteome</keyword>
<evidence type="ECO:0000259" key="1">
    <source>
        <dbReference type="Pfam" id="PF04577"/>
    </source>
</evidence>
<accession>A0ABQ0Q239</accession>
<gene>
    <name evidence="2" type="ORF">AA0535_1354</name>
</gene>
<dbReference type="Pfam" id="PF04577">
    <property type="entry name" value="Glyco_transf_61"/>
    <property type="match status" value="1"/>
</dbReference>
<dbReference type="EMBL" id="BAPV01000010">
    <property type="protein sequence ID" value="GBQ87728.1"/>
    <property type="molecule type" value="Genomic_DNA"/>
</dbReference>
<evidence type="ECO:0000313" key="2">
    <source>
        <dbReference type="EMBL" id="GBQ87728.1"/>
    </source>
</evidence>
<sequence>MDDVQDYASFYSPVAGVSLFSEPDILTFRNAFYICGWNNFDHLHGVYTQEGYLIPQAAFHCQWPPVNKGQRPWCDPNIARGLPVIKSGIFVGHMHEQYGHFITEFVSRLWVARKLWDGSQKLIVRSIKSRDDLFRAPWLRALIEAAGFREEDFYFPETSFTVEKLVVASPLFSEDSVCFAGMADYCNEIGAVLTPPELNSEAPRRIYLTRSKLICGTVRIDNEHEFEEALSERGFEIVHPQDLSVADQIALFRNDNFVVGQIGSAFHTSIFVPSPQGICLRSKVFKGGGTPPALSYRLMDQVNGAAFEYLDFPTLIESEHPNGHFYENMTIGDIGLAADLLADRAAKRETSFHLSNMGRGSCVEEADLTAYELIGHSGSAVGSDRRTAMASTYSGATIEKLLLITRRDPANRQRAFLVSAHPDAPALMLSNTWRQGPALPVQVEHLDDGTIAMRSHENNAYIFACHDRRGQGLHAEGPQIMAWERFGIAETSLHLRHRGSRLHALLSLIAIVHYGASPRNLAYYQARYPDLLAHVSGLDPAFRV</sequence>
<name>A0ABQ0Q239_9PROT</name>
<comment type="caution">
    <text evidence="2">The sequence shown here is derived from an EMBL/GenBank/DDBJ whole genome shotgun (WGS) entry which is preliminary data.</text>
</comment>
<evidence type="ECO:0000313" key="3">
    <source>
        <dbReference type="Proteomes" id="UP001062776"/>
    </source>
</evidence>